<keyword evidence="2" id="KW-1185">Reference proteome</keyword>
<reference evidence="1 2" key="1">
    <citation type="journal article" date="2019" name="Int. J. Syst. Evol. Microbiol.">
        <title>The Global Catalogue of Microorganisms (GCM) 10K type strain sequencing project: providing services to taxonomists for standard genome sequencing and annotation.</title>
        <authorList>
            <consortium name="The Broad Institute Genomics Platform"/>
            <consortium name="The Broad Institute Genome Sequencing Center for Infectious Disease"/>
            <person name="Wu L."/>
            <person name="Ma J."/>
        </authorList>
    </citation>
    <scope>NUCLEOTIDE SEQUENCE [LARGE SCALE GENOMIC DNA]</scope>
    <source>
        <strain evidence="1 2">CGMCC 1.12720</strain>
    </source>
</reference>
<evidence type="ECO:0000313" key="2">
    <source>
        <dbReference type="Proteomes" id="UP000605392"/>
    </source>
</evidence>
<dbReference type="EMBL" id="BMFN01000002">
    <property type="protein sequence ID" value="GGF65744.1"/>
    <property type="molecule type" value="Genomic_DNA"/>
</dbReference>
<gene>
    <name evidence="1" type="ORF">GCM10011375_20910</name>
</gene>
<comment type="caution">
    <text evidence="1">The sequence shown here is derived from an EMBL/GenBank/DDBJ whole genome shotgun (WGS) entry which is preliminary data.</text>
</comment>
<sequence>MRQGQQALHADGIGAGLLAQQLAQAVGGSRRLAQSRLREQNNAQKKQDYYMLHAGGHKG</sequence>
<evidence type="ECO:0000313" key="1">
    <source>
        <dbReference type="EMBL" id="GGF65744.1"/>
    </source>
</evidence>
<accession>A0ACB5PRT2</accession>
<protein>
    <submittedName>
        <fullName evidence="1">Uncharacterized protein</fullName>
    </submittedName>
</protein>
<name>A0ACB5PRT2_9BACT</name>
<dbReference type="Proteomes" id="UP000605392">
    <property type="component" value="Unassembled WGS sequence"/>
</dbReference>
<organism evidence="1 2">
    <name type="scientific">Hymenobacter qilianensis</name>
    <dbReference type="NCBI Taxonomy" id="1385715"/>
    <lineage>
        <taxon>Bacteria</taxon>
        <taxon>Pseudomonadati</taxon>
        <taxon>Bacteroidota</taxon>
        <taxon>Cytophagia</taxon>
        <taxon>Cytophagales</taxon>
        <taxon>Hymenobacteraceae</taxon>
        <taxon>Hymenobacter</taxon>
    </lineage>
</organism>
<proteinExistence type="predicted"/>